<protein>
    <submittedName>
        <fullName evidence="2">Uncharacterized protein</fullName>
    </submittedName>
</protein>
<accession>A0A8T1H2B5</accession>
<dbReference type="VEuPathDB" id="FungiDB:PC110_g418"/>
<comment type="caution">
    <text evidence="2">The sequence shown here is derived from an EMBL/GenBank/DDBJ whole genome shotgun (WGS) entry which is preliminary data.</text>
</comment>
<feature type="region of interest" description="Disordered" evidence="1">
    <location>
        <begin position="1"/>
        <end position="24"/>
    </location>
</feature>
<feature type="region of interest" description="Disordered" evidence="1">
    <location>
        <begin position="58"/>
        <end position="101"/>
    </location>
</feature>
<reference evidence="2" key="1">
    <citation type="submission" date="2018-05" db="EMBL/GenBank/DDBJ databases">
        <title>Effector identification in a new, highly contiguous assembly of the strawberry crown rot pathogen Phytophthora cactorum.</title>
        <authorList>
            <person name="Armitage A.D."/>
            <person name="Nellist C.F."/>
            <person name="Bates H."/>
            <person name="Vickerstaff R.J."/>
            <person name="Harrison R.J."/>
        </authorList>
    </citation>
    <scope>NUCLEOTIDE SEQUENCE</scope>
    <source>
        <strain evidence="2">P421</strain>
    </source>
</reference>
<dbReference type="VEuPathDB" id="FungiDB:PC110_g2982"/>
<feature type="compositionally biased region" description="Basic residues" evidence="1">
    <location>
        <begin position="407"/>
        <end position="424"/>
    </location>
</feature>
<organism evidence="2 3">
    <name type="scientific">Phytophthora cactorum</name>
    <dbReference type="NCBI Taxonomy" id="29920"/>
    <lineage>
        <taxon>Eukaryota</taxon>
        <taxon>Sar</taxon>
        <taxon>Stramenopiles</taxon>
        <taxon>Oomycota</taxon>
        <taxon>Peronosporomycetes</taxon>
        <taxon>Peronosporales</taxon>
        <taxon>Peronosporaceae</taxon>
        <taxon>Phytophthora</taxon>
    </lineage>
</organism>
<proteinExistence type="predicted"/>
<name>A0A8T1H2B5_9STRA</name>
<dbReference type="EMBL" id="RCMV01002203">
    <property type="protein sequence ID" value="KAG3203863.1"/>
    <property type="molecule type" value="Genomic_DNA"/>
</dbReference>
<evidence type="ECO:0000256" key="1">
    <source>
        <dbReference type="SAM" id="MobiDB-lite"/>
    </source>
</evidence>
<sequence length="532" mass="57015">MNRRSGCRFAQKATRDLGKTPAMPRHLVSVSATSASTTRSGFIRRTAVRALDLTGYLSPSSSPLPDDDSAPPRGDAAVPGRSDAPPVLAAGVQGPPEESPAALVTSSVISHAFATQSALPGVSEEALRDIVDEVATAASDRNLAMSATQLAPVTKFLFNRAQTVEEVGSAITTGTEQIFDTSSDVGKLRARLDSAYACRQALEVQLVTQTGLRENAELFACQATAEIEELKTELKRAKDSDAAHLRRCMDAQASLDANTETTEKLRQFIKSIQESNLSIQKQVQREREVFKAKVVANAKQTSKLHRLLSDLIKGDSSDVQALQSKVAVQCDRIHRLTRANDILRQQVDLRAMDADTLVLATEGIASGDINLDLLDLDQSTRNALAQLQQLDAAAGVSTPLKVNIAKAVHHAKKPGKRRRLRRARSSSESSPSASSDSEDSKRCHRKPSGSPKATLGAAGLADVPGIASDPSPSERRGLRMPKAWRKAKPAEKRRAASGPIAVPPKDRPAFSSCCSIETFAVTDHPQRCSACV</sequence>
<feature type="compositionally biased region" description="Basic residues" evidence="1">
    <location>
        <begin position="478"/>
        <end position="487"/>
    </location>
</feature>
<dbReference type="AlphaFoldDB" id="A0A8T1H2B5"/>
<feature type="compositionally biased region" description="Low complexity" evidence="1">
    <location>
        <begin position="426"/>
        <end position="435"/>
    </location>
</feature>
<feature type="region of interest" description="Disordered" evidence="1">
    <location>
        <begin position="406"/>
        <end position="504"/>
    </location>
</feature>
<evidence type="ECO:0000313" key="3">
    <source>
        <dbReference type="Proteomes" id="UP000760860"/>
    </source>
</evidence>
<evidence type="ECO:0000313" key="2">
    <source>
        <dbReference type="EMBL" id="KAG3203863.1"/>
    </source>
</evidence>
<dbReference type="Proteomes" id="UP000760860">
    <property type="component" value="Unassembled WGS sequence"/>
</dbReference>
<gene>
    <name evidence="2" type="ORF">PC129_g22700</name>
</gene>